<dbReference type="Pfam" id="PF04717">
    <property type="entry name" value="Phage_base_V"/>
    <property type="match status" value="1"/>
</dbReference>
<dbReference type="SUPFAM" id="SSF69255">
    <property type="entry name" value="gp5 N-terminal domain-like"/>
    <property type="match status" value="1"/>
</dbReference>
<dbReference type="AlphaFoldDB" id="E0UAR3"/>
<keyword evidence="4" id="KW-1185">Reference proteome</keyword>
<name>E0UAR3_GLOV7</name>
<accession>E0UAR3</accession>
<dbReference type="InterPro" id="IPR056937">
    <property type="entry name" value="YqbQ/XkdQ"/>
</dbReference>
<dbReference type="Pfam" id="PF24032">
    <property type="entry name" value="YQBQ"/>
    <property type="match status" value="1"/>
</dbReference>
<evidence type="ECO:0000259" key="2">
    <source>
        <dbReference type="Pfam" id="PF24032"/>
    </source>
</evidence>
<dbReference type="InterPro" id="IPR006531">
    <property type="entry name" value="Gp5/Vgr_OB"/>
</dbReference>
<protein>
    <submittedName>
        <fullName evidence="3">Rhs element Vgr protein</fullName>
    </submittedName>
</protein>
<dbReference type="SUPFAM" id="SSF69279">
    <property type="entry name" value="Phage tail proteins"/>
    <property type="match status" value="1"/>
</dbReference>
<dbReference type="KEGG" id="cyj:Cyan7822_1931"/>
<dbReference type="HOGENOM" id="CLU_462110_0_0_3"/>
<dbReference type="RefSeq" id="WP_013322021.1">
    <property type="nucleotide sequence ID" value="NC_014501.1"/>
</dbReference>
<gene>
    <name evidence="3" type="ordered locus">Cyan7822_1931</name>
</gene>
<feature type="domain" description="YqbQ/XkdQ" evidence="2">
    <location>
        <begin position="95"/>
        <end position="356"/>
    </location>
</feature>
<dbReference type="eggNOG" id="COG3501">
    <property type="taxonomic scope" value="Bacteria"/>
</dbReference>
<sequence>MGGEQYKVPEVEIEIDNQKMDGKFIEDILHLSVEESLHMPSLCTLVINNDYYPGRDDKEKPWKHNKLLQIGKSIKIKFKASTTEQFKEKDQQPSPMFEGDITGIDCHFTDESQAPIVVRAYDASHRLHRGRYNRSYQNMTDSDIVKKIASEVSIKPGEIENSGAPHDYLFQQNQTNMEFLRDRAFRLGYELYIQDNKLNFHKPKEKGNLELKWLKHINSFRVRVSSAEQVNKVEVRGWDYKEKKAIVSTAETDQVITENTNGKGKSVSSKFKTTPKMIVVDKPIFNSKEADKIAQALCNELGGEYVIADARGEGNPQIRVGKVVKLQEMGPYDGKYYITETRHIYHKRVYSTDFTVRGLRGGNLLTTLSPSTYLKPGQTLLVGIVTDNKDPDGLGRVKVKMPTLTEDHTSYWARVVAIGAGIQRGFDCLPEVNDEVLIGFEHGDIHRPYVFGGVWNGKDKPPEPVEDSVVGAKVRLRTFKTRIGHKLQFVEEDKGASKSGVYIETAKKHQIRINDSDRHIEIKTTNGHQIKMDDAGQKIDIKTTSGHQITMNDGGASITVQSIGNLTIQAQGNINISANGTISIQGAMIRLN</sequence>
<dbReference type="OrthoDB" id="9762420at2"/>
<dbReference type="InterPro" id="IPR037026">
    <property type="entry name" value="Vgr_OB-fold_dom_sf"/>
</dbReference>
<evidence type="ECO:0000313" key="3">
    <source>
        <dbReference type="EMBL" id="ADN13915.1"/>
    </source>
</evidence>
<dbReference type="Gene3D" id="2.40.50.230">
    <property type="entry name" value="Gp5 N-terminal domain"/>
    <property type="match status" value="1"/>
</dbReference>
<proteinExistence type="predicted"/>
<organism evidence="3 4">
    <name type="scientific">Gloeothece verrucosa (strain PCC 7822)</name>
    <name type="common">Cyanothece sp. (strain PCC 7822)</name>
    <dbReference type="NCBI Taxonomy" id="497965"/>
    <lineage>
        <taxon>Bacteria</taxon>
        <taxon>Bacillati</taxon>
        <taxon>Cyanobacteriota</taxon>
        <taxon>Cyanophyceae</taxon>
        <taxon>Oscillatoriophycideae</taxon>
        <taxon>Chroococcales</taxon>
        <taxon>Aphanothecaceae</taxon>
        <taxon>Gloeothece</taxon>
        <taxon>Gloeothece verrucosa</taxon>
    </lineage>
</organism>
<feature type="domain" description="Gp5/Type VI secretion system Vgr protein OB-fold" evidence="1">
    <location>
        <begin position="382"/>
        <end position="455"/>
    </location>
</feature>
<dbReference type="EMBL" id="CP002198">
    <property type="protein sequence ID" value="ADN13915.1"/>
    <property type="molecule type" value="Genomic_DNA"/>
</dbReference>
<dbReference type="NCBIfam" id="NF033848">
    <property type="entry name" value="VgrG_rel"/>
    <property type="match status" value="1"/>
</dbReference>
<evidence type="ECO:0000259" key="1">
    <source>
        <dbReference type="Pfam" id="PF04717"/>
    </source>
</evidence>
<dbReference type="STRING" id="497965.Cyan7822_1931"/>
<dbReference type="Proteomes" id="UP000008206">
    <property type="component" value="Chromosome"/>
</dbReference>
<dbReference type="InterPro" id="IPR047702">
    <property type="entry name" value="VgrG-rel"/>
</dbReference>
<reference evidence="4" key="1">
    <citation type="journal article" date="2011" name="MBio">
        <title>Novel metabolic attributes of the genus Cyanothece, comprising a group of unicellular nitrogen-fixing Cyanobacteria.</title>
        <authorList>
            <person name="Bandyopadhyay A."/>
            <person name="Elvitigala T."/>
            <person name="Welsh E."/>
            <person name="Stockel J."/>
            <person name="Liberton M."/>
            <person name="Min H."/>
            <person name="Sherman L.A."/>
            <person name="Pakrasi H.B."/>
        </authorList>
    </citation>
    <scope>NUCLEOTIDE SEQUENCE [LARGE SCALE GENOMIC DNA]</scope>
    <source>
        <strain evidence="4">PCC 7822</strain>
    </source>
</reference>
<evidence type="ECO:0000313" key="4">
    <source>
        <dbReference type="Proteomes" id="UP000008206"/>
    </source>
</evidence>